<feature type="transmembrane region" description="Helical" evidence="12">
    <location>
        <begin position="16"/>
        <end position="38"/>
    </location>
</feature>
<dbReference type="PANTHER" id="PTHR34220:SF7">
    <property type="entry name" value="SENSOR HISTIDINE KINASE YPDA"/>
    <property type="match status" value="1"/>
</dbReference>
<dbReference type="Pfam" id="PF02518">
    <property type="entry name" value="HATPase_c"/>
    <property type="match status" value="1"/>
</dbReference>
<keyword evidence="8 15" id="KW-0418">Kinase</keyword>
<evidence type="ECO:0000256" key="6">
    <source>
        <dbReference type="ARBA" id="ARBA00022679"/>
    </source>
</evidence>
<dbReference type="InterPro" id="IPR003594">
    <property type="entry name" value="HATPase_dom"/>
</dbReference>
<organism evidence="15 16">
    <name type="scientific">Paenibacillus pectinilyticus</name>
    <dbReference type="NCBI Taxonomy" id="512399"/>
    <lineage>
        <taxon>Bacteria</taxon>
        <taxon>Bacillati</taxon>
        <taxon>Bacillota</taxon>
        <taxon>Bacilli</taxon>
        <taxon>Bacillales</taxon>
        <taxon>Paenibacillaceae</taxon>
        <taxon>Paenibacillus</taxon>
    </lineage>
</organism>
<dbReference type="RefSeq" id="WP_065852781.1">
    <property type="nucleotide sequence ID" value="NZ_LYPC01000016.1"/>
</dbReference>
<keyword evidence="12" id="KW-0812">Transmembrane</keyword>
<dbReference type="OrthoDB" id="9776552at2"/>
<evidence type="ECO:0000256" key="1">
    <source>
        <dbReference type="ARBA" id="ARBA00000085"/>
    </source>
</evidence>
<evidence type="ECO:0000256" key="7">
    <source>
        <dbReference type="ARBA" id="ARBA00022741"/>
    </source>
</evidence>
<dbReference type="PANTHER" id="PTHR34220">
    <property type="entry name" value="SENSOR HISTIDINE KINASE YPDA"/>
    <property type="match status" value="1"/>
</dbReference>
<dbReference type="EC" id="2.7.13.3" evidence="3"/>
<evidence type="ECO:0000256" key="11">
    <source>
        <dbReference type="ARBA" id="ARBA00023136"/>
    </source>
</evidence>
<comment type="caution">
    <text evidence="15">The sequence shown here is derived from an EMBL/GenBank/DDBJ whole genome shotgun (WGS) entry which is preliminary data.</text>
</comment>
<keyword evidence="6" id="KW-0808">Transferase</keyword>
<dbReference type="GO" id="GO:0005886">
    <property type="term" value="C:plasma membrane"/>
    <property type="evidence" value="ECO:0007669"/>
    <property type="project" value="UniProtKB-SubCell"/>
</dbReference>
<evidence type="ECO:0000256" key="10">
    <source>
        <dbReference type="ARBA" id="ARBA00023012"/>
    </source>
</evidence>
<protein>
    <recommendedName>
        <fullName evidence="3">histidine kinase</fullName>
        <ecNumber evidence="3">2.7.13.3</ecNumber>
    </recommendedName>
</protein>
<dbReference type="Pfam" id="PF00672">
    <property type="entry name" value="HAMP"/>
    <property type="match status" value="1"/>
</dbReference>
<dbReference type="InterPro" id="IPR003660">
    <property type="entry name" value="HAMP_dom"/>
</dbReference>
<keyword evidence="16" id="KW-1185">Reference proteome</keyword>
<evidence type="ECO:0000256" key="12">
    <source>
        <dbReference type="SAM" id="Phobius"/>
    </source>
</evidence>
<evidence type="ECO:0000256" key="3">
    <source>
        <dbReference type="ARBA" id="ARBA00012438"/>
    </source>
</evidence>
<dbReference type="SUPFAM" id="SSF55874">
    <property type="entry name" value="ATPase domain of HSP90 chaperone/DNA topoisomerase II/histidine kinase"/>
    <property type="match status" value="1"/>
</dbReference>
<keyword evidence="5" id="KW-0597">Phosphoprotein</keyword>
<keyword evidence="9" id="KW-0067">ATP-binding</keyword>
<feature type="domain" description="Histidine kinase" evidence="13">
    <location>
        <begin position="473"/>
        <end position="588"/>
    </location>
</feature>
<feature type="domain" description="HAMP" evidence="14">
    <location>
        <begin position="311"/>
        <end position="363"/>
    </location>
</feature>
<dbReference type="AlphaFoldDB" id="A0A1C1A2Q9"/>
<evidence type="ECO:0000313" key="16">
    <source>
        <dbReference type="Proteomes" id="UP000093309"/>
    </source>
</evidence>
<accession>A0A1C1A2Q9</accession>
<dbReference type="Proteomes" id="UP000093309">
    <property type="component" value="Unassembled WGS sequence"/>
</dbReference>
<dbReference type="SMART" id="SM00304">
    <property type="entry name" value="HAMP"/>
    <property type="match status" value="1"/>
</dbReference>
<dbReference type="Pfam" id="PF06580">
    <property type="entry name" value="His_kinase"/>
    <property type="match status" value="1"/>
</dbReference>
<keyword evidence="4" id="KW-1003">Cell membrane</keyword>
<dbReference type="InterPro" id="IPR010559">
    <property type="entry name" value="Sig_transdc_His_kin_internal"/>
</dbReference>
<evidence type="ECO:0000256" key="2">
    <source>
        <dbReference type="ARBA" id="ARBA00004651"/>
    </source>
</evidence>
<gene>
    <name evidence="15" type="ORF">A8709_11570</name>
</gene>
<evidence type="ECO:0000259" key="13">
    <source>
        <dbReference type="PROSITE" id="PS50109"/>
    </source>
</evidence>
<dbReference type="CDD" id="cd06225">
    <property type="entry name" value="HAMP"/>
    <property type="match status" value="1"/>
</dbReference>
<proteinExistence type="predicted"/>
<evidence type="ECO:0000256" key="8">
    <source>
        <dbReference type="ARBA" id="ARBA00022777"/>
    </source>
</evidence>
<keyword evidence="12" id="KW-1133">Transmembrane helix</keyword>
<sequence>MRFLQYLHRLSLRQKLILTSIACLVFPTLLMLYVTIVYSERIIREQTQEKSAQSLQIVQNQIYNIFDEMVSISNFIQFDPELRGLMENGKTDPLAAKQITTRLEQIAGEKPDLQLTLLMTDGRAYSDYSFYDWDPLLFMKRYWFPKLASLSAYDTLFIGAEPNYLPLQAKENPYVFMTSRMLYSDSPKPLASLIVSRSESAIRNLFDGFTEDVYLLDANDQILSNRNTGFIGQSFHTIMDVNQVNPSGMIQLHGTNQLYTSLPLRFAGWKLVSVAPYEQLTEKLTGMYHSGLILQVLFAAGFLIALVYLLQRFTKPIKVLGLVVQKVEAGDMSVRSNIRGGDEVGQFGRSFDNMLDRILEMLEHVKLEQELKRHAELAMLQAQIHPHFLFNVLSSIRLKLLMKEDKENAELVESLSSLLRAMISNQLEFIPLHAELATIKQYMDLMNFAIRHPAAVFVDVAPELLMEEIPRFILQPLIENAYKHGFNRKKGTIVIRAQKTGSTLLITIKDDGKGMDDVTLRQLQERLLRNKQQIVIQSAMLDGTRSSGIGLSNVYERLKLIYGDLFEMNIHSQPQQGMTIELHIPADFRRSEPLV</sequence>
<evidence type="ECO:0000256" key="9">
    <source>
        <dbReference type="ARBA" id="ARBA00022840"/>
    </source>
</evidence>
<evidence type="ECO:0000313" key="15">
    <source>
        <dbReference type="EMBL" id="OCT14801.1"/>
    </source>
</evidence>
<comment type="subcellular location">
    <subcellularLocation>
        <location evidence="2">Cell membrane</location>
        <topology evidence="2">Multi-pass membrane protein</topology>
    </subcellularLocation>
</comment>
<comment type="catalytic activity">
    <reaction evidence="1">
        <text>ATP + protein L-histidine = ADP + protein N-phospho-L-histidine.</text>
        <dbReference type="EC" id="2.7.13.3"/>
    </reaction>
</comment>
<name>A0A1C1A2Q9_9BACL</name>
<dbReference type="Gene3D" id="3.30.565.10">
    <property type="entry name" value="Histidine kinase-like ATPase, C-terminal domain"/>
    <property type="match status" value="1"/>
</dbReference>
<keyword evidence="7" id="KW-0547">Nucleotide-binding</keyword>
<dbReference type="PROSITE" id="PS50109">
    <property type="entry name" value="HIS_KIN"/>
    <property type="match status" value="1"/>
</dbReference>
<evidence type="ECO:0000256" key="5">
    <source>
        <dbReference type="ARBA" id="ARBA00022553"/>
    </source>
</evidence>
<keyword evidence="10" id="KW-0902">Two-component regulatory system</keyword>
<dbReference type="SMART" id="SM00387">
    <property type="entry name" value="HATPase_c"/>
    <property type="match status" value="1"/>
</dbReference>
<evidence type="ECO:0000259" key="14">
    <source>
        <dbReference type="PROSITE" id="PS50885"/>
    </source>
</evidence>
<dbReference type="Gene3D" id="6.10.340.10">
    <property type="match status" value="1"/>
</dbReference>
<dbReference type="PROSITE" id="PS50885">
    <property type="entry name" value="HAMP"/>
    <property type="match status" value="1"/>
</dbReference>
<keyword evidence="11 12" id="KW-0472">Membrane</keyword>
<dbReference type="SUPFAM" id="SSF158472">
    <property type="entry name" value="HAMP domain-like"/>
    <property type="match status" value="1"/>
</dbReference>
<dbReference type="GO" id="GO:0000155">
    <property type="term" value="F:phosphorelay sensor kinase activity"/>
    <property type="evidence" value="ECO:0007669"/>
    <property type="project" value="InterPro"/>
</dbReference>
<dbReference type="InterPro" id="IPR050640">
    <property type="entry name" value="Bact_2-comp_sensor_kinase"/>
</dbReference>
<feature type="transmembrane region" description="Helical" evidence="12">
    <location>
        <begin position="287"/>
        <end position="310"/>
    </location>
</feature>
<evidence type="ECO:0000256" key="4">
    <source>
        <dbReference type="ARBA" id="ARBA00022475"/>
    </source>
</evidence>
<dbReference type="InterPro" id="IPR036890">
    <property type="entry name" value="HATPase_C_sf"/>
</dbReference>
<dbReference type="GO" id="GO:0005524">
    <property type="term" value="F:ATP binding"/>
    <property type="evidence" value="ECO:0007669"/>
    <property type="project" value="UniProtKB-KW"/>
</dbReference>
<dbReference type="InterPro" id="IPR005467">
    <property type="entry name" value="His_kinase_dom"/>
</dbReference>
<dbReference type="EMBL" id="LYPC01000016">
    <property type="protein sequence ID" value="OCT14801.1"/>
    <property type="molecule type" value="Genomic_DNA"/>
</dbReference>
<reference evidence="16" key="1">
    <citation type="submission" date="2016-05" db="EMBL/GenBank/DDBJ databases">
        <title>Paenibacillus oryzae. sp. nov., isolated from the rice root.</title>
        <authorList>
            <person name="Zhang J."/>
            <person name="Zhang X."/>
        </authorList>
    </citation>
    <scope>NUCLEOTIDE SEQUENCE [LARGE SCALE GENOMIC DNA]</scope>
    <source>
        <strain evidence="16">KCTC13222</strain>
    </source>
</reference>
<dbReference type="STRING" id="512399.A8709_11570"/>